<dbReference type="InterPro" id="IPR012910">
    <property type="entry name" value="Plug_dom"/>
</dbReference>
<dbReference type="PROSITE" id="PS52016">
    <property type="entry name" value="TONB_DEPENDENT_REC_3"/>
    <property type="match status" value="1"/>
</dbReference>
<evidence type="ECO:0000256" key="7">
    <source>
        <dbReference type="ARBA" id="ARBA00022729"/>
    </source>
</evidence>
<evidence type="ECO:0000259" key="19">
    <source>
        <dbReference type="Pfam" id="PF00593"/>
    </source>
</evidence>
<keyword evidence="3 14" id="KW-0813">Transport</keyword>
<dbReference type="GO" id="GO:0038023">
    <property type="term" value="F:signaling receptor activity"/>
    <property type="evidence" value="ECO:0007669"/>
    <property type="project" value="InterPro"/>
</dbReference>
<keyword evidence="5" id="KW-0410">Iron transport</keyword>
<keyword evidence="4 14" id="KW-1134">Transmembrane beta strand</keyword>
<dbReference type="InterPro" id="IPR010105">
    <property type="entry name" value="TonB_sidphr_rcpt"/>
</dbReference>
<evidence type="ECO:0000313" key="22">
    <source>
        <dbReference type="Proteomes" id="UP000307956"/>
    </source>
</evidence>
<dbReference type="PANTHER" id="PTHR30069:SF51">
    <property type="entry name" value="FERRIENTEROBACTIN RECEPTOR"/>
    <property type="match status" value="1"/>
</dbReference>
<dbReference type="InterPro" id="IPR000531">
    <property type="entry name" value="Beta-barrel_TonB"/>
</dbReference>
<keyword evidence="12 21" id="KW-0675">Receptor</keyword>
<dbReference type="InterPro" id="IPR039426">
    <property type="entry name" value="TonB-dep_rcpt-like"/>
</dbReference>
<dbReference type="GO" id="GO:0015344">
    <property type="term" value="F:siderophore uptake transmembrane transporter activity"/>
    <property type="evidence" value="ECO:0007669"/>
    <property type="project" value="TreeGrafter"/>
</dbReference>
<evidence type="ECO:0000256" key="14">
    <source>
        <dbReference type="PROSITE-ProRule" id="PRU01360"/>
    </source>
</evidence>
<evidence type="ECO:0000256" key="6">
    <source>
        <dbReference type="ARBA" id="ARBA00022692"/>
    </source>
</evidence>
<evidence type="ECO:0000259" key="20">
    <source>
        <dbReference type="Pfam" id="PF07715"/>
    </source>
</evidence>
<keyword evidence="9" id="KW-0406">Ion transport</keyword>
<keyword evidence="22" id="KW-1185">Reference proteome</keyword>
<dbReference type="InterPro" id="IPR058134">
    <property type="entry name" value="PirA/FepA/PfeA"/>
</dbReference>
<keyword evidence="11 14" id="KW-0472">Membrane</keyword>
<feature type="compositionally biased region" description="Low complexity" evidence="17">
    <location>
        <begin position="403"/>
        <end position="413"/>
    </location>
</feature>
<dbReference type="InterPro" id="IPR036942">
    <property type="entry name" value="Beta-barrel_TonB_sf"/>
</dbReference>
<dbReference type="GO" id="GO:0044718">
    <property type="term" value="P:siderophore transmembrane transport"/>
    <property type="evidence" value="ECO:0007669"/>
    <property type="project" value="TreeGrafter"/>
</dbReference>
<evidence type="ECO:0000256" key="16">
    <source>
        <dbReference type="RuleBase" id="RU003357"/>
    </source>
</evidence>
<protein>
    <submittedName>
        <fullName evidence="21">TonB-dependent siderophore receptor</fullName>
    </submittedName>
</protein>
<feature type="domain" description="TonB-dependent receptor plug" evidence="20">
    <location>
        <begin position="53"/>
        <end position="167"/>
    </location>
</feature>
<dbReference type="Pfam" id="PF00593">
    <property type="entry name" value="TonB_dep_Rec_b-barrel"/>
    <property type="match status" value="1"/>
</dbReference>
<gene>
    <name evidence="21" type="ORF">E6O51_20595</name>
</gene>
<dbReference type="NCBIfam" id="TIGR01783">
    <property type="entry name" value="TonB-siderophor"/>
    <property type="match status" value="1"/>
</dbReference>
<dbReference type="InterPro" id="IPR010917">
    <property type="entry name" value="TonB_rcpt_CS"/>
</dbReference>
<dbReference type="NCBIfam" id="NF010048">
    <property type="entry name" value="PRK13524.1"/>
    <property type="match status" value="1"/>
</dbReference>
<evidence type="ECO:0000256" key="9">
    <source>
        <dbReference type="ARBA" id="ARBA00023065"/>
    </source>
</evidence>
<dbReference type="Proteomes" id="UP000307956">
    <property type="component" value="Unassembled WGS sequence"/>
</dbReference>
<dbReference type="Gene3D" id="2.170.130.10">
    <property type="entry name" value="TonB-dependent receptor, plug domain"/>
    <property type="match status" value="1"/>
</dbReference>
<evidence type="ECO:0000256" key="15">
    <source>
        <dbReference type="PROSITE-ProRule" id="PRU10144"/>
    </source>
</evidence>
<dbReference type="Gene3D" id="2.40.170.20">
    <property type="entry name" value="TonB-dependent receptor, beta-barrel domain"/>
    <property type="match status" value="1"/>
</dbReference>
<comment type="caution">
    <text evidence="21">The sequence shown here is derived from an EMBL/GenBank/DDBJ whole genome shotgun (WGS) entry which is preliminary data.</text>
</comment>
<dbReference type="EMBL" id="SSOD01000023">
    <property type="protein sequence ID" value="THF55629.1"/>
    <property type="molecule type" value="Genomic_DNA"/>
</dbReference>
<evidence type="ECO:0000256" key="18">
    <source>
        <dbReference type="SAM" id="SignalP"/>
    </source>
</evidence>
<evidence type="ECO:0000256" key="5">
    <source>
        <dbReference type="ARBA" id="ARBA00022496"/>
    </source>
</evidence>
<reference evidence="21 22" key="1">
    <citation type="submission" date="2019-04" db="EMBL/GenBank/DDBJ databases">
        <title>Azoarcus rhizosphaerae sp. nov. isolated from rhizosphere of Ficus religiosa.</title>
        <authorList>
            <person name="Lin S.-Y."/>
            <person name="Hameed A."/>
            <person name="Hsu Y.-H."/>
            <person name="Young C.-C."/>
        </authorList>
    </citation>
    <scope>NUCLEOTIDE SEQUENCE [LARGE SCALE GENOMIC DNA]</scope>
    <source>
        <strain evidence="21 22">CC-YHH848</strain>
    </source>
</reference>
<dbReference type="NCBIfam" id="NF010051">
    <property type="entry name" value="PRK13528.1"/>
    <property type="match status" value="1"/>
</dbReference>
<feature type="chain" id="PRO_5020960053" evidence="18">
    <location>
        <begin position="29"/>
        <end position="749"/>
    </location>
</feature>
<feature type="region of interest" description="Disordered" evidence="17">
    <location>
        <begin position="399"/>
        <end position="424"/>
    </location>
</feature>
<feature type="domain" description="TonB-dependent receptor-like beta-barrel" evidence="19">
    <location>
        <begin position="262"/>
        <end position="703"/>
    </location>
</feature>
<keyword evidence="7 18" id="KW-0732">Signal</keyword>
<name>A0A4S4A9T3_9RHOO</name>
<dbReference type="RefSeq" id="WP_136386909.1">
    <property type="nucleotide sequence ID" value="NZ_SSOD01000023.1"/>
</dbReference>
<keyword evidence="6 14" id="KW-0812">Transmembrane</keyword>
<keyword evidence="8" id="KW-0408">Iron</keyword>
<dbReference type="OrthoDB" id="9760620at2"/>
<comment type="similarity">
    <text evidence="2 14 16">Belongs to the TonB-dependent receptor family.</text>
</comment>
<feature type="signal peptide" evidence="18">
    <location>
        <begin position="1"/>
        <end position="28"/>
    </location>
</feature>
<organism evidence="21 22">
    <name type="scientific">Pseudothauera rhizosphaerae</name>
    <dbReference type="NCBI Taxonomy" id="2565932"/>
    <lineage>
        <taxon>Bacteria</taxon>
        <taxon>Pseudomonadati</taxon>
        <taxon>Pseudomonadota</taxon>
        <taxon>Betaproteobacteria</taxon>
        <taxon>Rhodocyclales</taxon>
        <taxon>Zoogloeaceae</taxon>
        <taxon>Pseudothauera</taxon>
    </lineage>
</organism>
<dbReference type="Pfam" id="PF07715">
    <property type="entry name" value="Plug"/>
    <property type="match status" value="1"/>
</dbReference>
<dbReference type="AlphaFoldDB" id="A0A4S4A9T3"/>
<evidence type="ECO:0000256" key="10">
    <source>
        <dbReference type="ARBA" id="ARBA00023077"/>
    </source>
</evidence>
<keyword evidence="10 16" id="KW-0798">TonB box</keyword>
<dbReference type="PANTHER" id="PTHR30069">
    <property type="entry name" value="TONB-DEPENDENT OUTER MEMBRANE RECEPTOR"/>
    <property type="match status" value="1"/>
</dbReference>
<evidence type="ECO:0000256" key="4">
    <source>
        <dbReference type="ARBA" id="ARBA00022452"/>
    </source>
</evidence>
<accession>A0A4S4A9T3</accession>
<evidence type="ECO:0000313" key="21">
    <source>
        <dbReference type="EMBL" id="THF55629.1"/>
    </source>
</evidence>
<evidence type="ECO:0000256" key="1">
    <source>
        <dbReference type="ARBA" id="ARBA00004571"/>
    </source>
</evidence>
<evidence type="ECO:0000256" key="2">
    <source>
        <dbReference type="ARBA" id="ARBA00009810"/>
    </source>
</evidence>
<dbReference type="InterPro" id="IPR037066">
    <property type="entry name" value="Plug_dom_sf"/>
</dbReference>
<keyword evidence="13 14" id="KW-0998">Cell outer membrane</keyword>
<dbReference type="PROSITE" id="PS01156">
    <property type="entry name" value="TONB_DEPENDENT_REC_2"/>
    <property type="match status" value="1"/>
</dbReference>
<dbReference type="SUPFAM" id="SSF56935">
    <property type="entry name" value="Porins"/>
    <property type="match status" value="1"/>
</dbReference>
<evidence type="ECO:0000256" key="13">
    <source>
        <dbReference type="ARBA" id="ARBA00023237"/>
    </source>
</evidence>
<dbReference type="CDD" id="cd01347">
    <property type="entry name" value="ligand_gated_channel"/>
    <property type="match status" value="1"/>
</dbReference>
<evidence type="ECO:0000256" key="3">
    <source>
        <dbReference type="ARBA" id="ARBA00022448"/>
    </source>
</evidence>
<dbReference type="GO" id="GO:0009279">
    <property type="term" value="C:cell outer membrane"/>
    <property type="evidence" value="ECO:0007669"/>
    <property type="project" value="UniProtKB-SubCell"/>
</dbReference>
<comment type="subcellular location">
    <subcellularLocation>
        <location evidence="1 14">Cell outer membrane</location>
        <topology evidence="1 14">Multi-pass membrane protein</topology>
    </subcellularLocation>
</comment>
<evidence type="ECO:0000256" key="8">
    <source>
        <dbReference type="ARBA" id="ARBA00023004"/>
    </source>
</evidence>
<feature type="short sequence motif" description="TonB C-terminal box" evidence="15">
    <location>
        <begin position="732"/>
        <end position="749"/>
    </location>
</feature>
<proteinExistence type="inferred from homology"/>
<dbReference type="GO" id="GO:0042912">
    <property type="term" value="F:colicin transmembrane transporter activity"/>
    <property type="evidence" value="ECO:0007669"/>
    <property type="project" value="TreeGrafter"/>
</dbReference>
<dbReference type="GO" id="GO:0042931">
    <property type="term" value="F:enterobactin transmembrane transporter activity"/>
    <property type="evidence" value="ECO:0007669"/>
    <property type="project" value="TreeGrafter"/>
</dbReference>
<evidence type="ECO:0000256" key="17">
    <source>
        <dbReference type="SAM" id="MobiDB-lite"/>
    </source>
</evidence>
<evidence type="ECO:0000256" key="12">
    <source>
        <dbReference type="ARBA" id="ARBA00023170"/>
    </source>
</evidence>
<evidence type="ECO:0000256" key="11">
    <source>
        <dbReference type="ARBA" id="ARBA00023136"/>
    </source>
</evidence>
<sequence length="749" mass="81077">MQSWKVSGRFRVLAAAMAAAYAGAPALAQQGEAVLREVTVLGTAEETLKQAPGVSIITAEDIGKRPPVNDISEIIRTMPGVNLTGNSTSGQRGNNRQIDLRGMGPENTLILIDGKPATSRNSVRFGWRGERDTRGDSNWVPAEQIERIEVIRGPAAARYGNGAAGGVVNIITKKAGKELHGEVSLYANAPEHSDEGATRRLNFGLSGPLGEQFSFRVMGNYNRTEEDDRYINDGHQAPGFANAMPAGREGVNNRDFSGQLSWQPSAAHRLDLDLGYSRQGNLYAGDTQNASSNPVVDPVVERMRGKETNVMRRTNYALTHTGKYDFGSSLSYVQYTATDNKRIQEGLAGATEGAFLAGNPPFMTNELRDLTVHGEVNLPLSGVFKQVLTVGAEWTRSELEDPTSTTQTTQFGTIPGVSSTGRSPDASARIASVFVEDNIELSENTVLTPGLRFDRHSEAGGNWSPALNLMHMFSDRVTLKGGIARAYKAPNLYQGNPNYLLYSNGNGCPTVGNGTTGCYLIGNDDLDAETSINKELGIEYKVGGFSAGVTWFRNDYRDKIQADTTPVGITATGNRSIYQWTNIPKAVVEGLEGSLRLPLATGLDWLTNFTYMIESKNKTTGDYLSIIPEYTVNTSLDWRASDKFGLLLAVTFYGEQEPMKYDFKGDRVTGTSADSVDPYAVVNLSGDYAVSKHLKVTAGINNLFDKRQYRRGNAVSVSSTPVYGTSGGAGAATYNEHGRTLYVALTTSF</sequence>